<dbReference type="RefSeq" id="WP_379982523.1">
    <property type="nucleotide sequence ID" value="NZ_JBHUMO010000060.1"/>
</dbReference>
<name>A0ABW5TM96_9ENTE</name>
<sequence>MARKKQYNYFEKLNDLAALVQKAAICLEELVQNYSQENLELYSEKIHNYEHQADTIVDEITNELYDSFITPIDREDILELATQLDDVLDGMNSLTYLFENLAISAMRLETDLFANYVRRASDGLTVAMKEFPKFKNSKKLKQMIHQVTETESEADRLFSRLKKQLFTDGTDVLEIIKWKDVYERFESTINDAEYVAELVGGVVIKNS</sequence>
<dbReference type="PANTHER" id="PTHR37298">
    <property type="entry name" value="UPF0111 PROTEIN YKAA"/>
    <property type="match status" value="1"/>
</dbReference>
<comment type="similarity">
    <text evidence="1">Belongs to the UPF0111 family.</text>
</comment>
<keyword evidence="3" id="KW-1185">Reference proteome</keyword>
<dbReference type="InterPro" id="IPR038078">
    <property type="entry name" value="PhoU-like_sf"/>
</dbReference>
<organism evidence="2 3">
    <name type="scientific">Enterococcus camelliae</name>
    <dbReference type="NCBI Taxonomy" id="453959"/>
    <lineage>
        <taxon>Bacteria</taxon>
        <taxon>Bacillati</taxon>
        <taxon>Bacillota</taxon>
        <taxon>Bacilli</taxon>
        <taxon>Lactobacillales</taxon>
        <taxon>Enterococcaceae</taxon>
        <taxon>Enterococcus</taxon>
    </lineage>
</organism>
<protein>
    <submittedName>
        <fullName evidence="2">DUF47 domain-containing protein</fullName>
    </submittedName>
</protein>
<gene>
    <name evidence="2" type="ORF">ACFSR0_10360</name>
</gene>
<proteinExistence type="inferred from homology"/>
<evidence type="ECO:0000313" key="2">
    <source>
        <dbReference type="EMBL" id="MFD2729818.1"/>
    </source>
</evidence>
<dbReference type="InterPro" id="IPR052912">
    <property type="entry name" value="UPF0111_domain"/>
</dbReference>
<dbReference type="PANTHER" id="PTHR37298:SF1">
    <property type="entry name" value="UPF0111 PROTEIN YKAA"/>
    <property type="match status" value="1"/>
</dbReference>
<dbReference type="Pfam" id="PF01865">
    <property type="entry name" value="PhoU_div"/>
    <property type="match status" value="1"/>
</dbReference>
<comment type="caution">
    <text evidence="2">The sequence shown here is derived from an EMBL/GenBank/DDBJ whole genome shotgun (WGS) entry which is preliminary data.</text>
</comment>
<dbReference type="Gene3D" id="1.20.58.220">
    <property type="entry name" value="Phosphate transport system protein phou homolog 2, domain 2"/>
    <property type="match status" value="1"/>
</dbReference>
<evidence type="ECO:0000313" key="3">
    <source>
        <dbReference type="Proteomes" id="UP001597427"/>
    </source>
</evidence>
<evidence type="ECO:0000256" key="1">
    <source>
        <dbReference type="ARBA" id="ARBA00008591"/>
    </source>
</evidence>
<reference evidence="3" key="1">
    <citation type="journal article" date="2019" name="Int. J. Syst. Evol. Microbiol.">
        <title>The Global Catalogue of Microorganisms (GCM) 10K type strain sequencing project: providing services to taxonomists for standard genome sequencing and annotation.</title>
        <authorList>
            <consortium name="The Broad Institute Genomics Platform"/>
            <consortium name="The Broad Institute Genome Sequencing Center for Infectious Disease"/>
            <person name="Wu L."/>
            <person name="Ma J."/>
        </authorList>
    </citation>
    <scope>NUCLEOTIDE SEQUENCE [LARGE SCALE GENOMIC DNA]</scope>
    <source>
        <strain evidence="3">TISTR 932</strain>
    </source>
</reference>
<dbReference type="Proteomes" id="UP001597427">
    <property type="component" value="Unassembled WGS sequence"/>
</dbReference>
<dbReference type="InterPro" id="IPR018445">
    <property type="entry name" value="Put_Phosphate_transp_reg"/>
</dbReference>
<dbReference type="EMBL" id="JBHUMO010000060">
    <property type="protein sequence ID" value="MFD2729818.1"/>
    <property type="molecule type" value="Genomic_DNA"/>
</dbReference>
<accession>A0ABW5TM96</accession>